<name>C4J4P1_MAIZE</name>
<sequence length="107" mass="11134">MVVGHHLSKHSGHGGVQPEPFHDDSVEVLEPCDDLLADLVGVDTHGGVDLLTERALHVGPLHQVGHDPLQQRGSGLRASAKELGAETHELTVSEPALPLPTLAAAAA</sequence>
<reference evidence="2" key="2">
    <citation type="submission" date="2012-06" db="EMBL/GenBank/DDBJ databases">
        <authorList>
            <person name="Yu Y."/>
            <person name="Currie J."/>
            <person name="Lomeli R."/>
            <person name="Angelova A."/>
            <person name="Collura K."/>
            <person name="Wissotski M."/>
            <person name="Campos D."/>
            <person name="Kudrna D."/>
            <person name="Golser W."/>
            <person name="Ashely E."/>
            <person name="Descour A."/>
            <person name="Fernandes J."/>
            <person name="Soderlund C."/>
            <person name="Walbot V."/>
        </authorList>
    </citation>
    <scope>NUCLEOTIDE SEQUENCE</scope>
    <source>
        <strain evidence="2">B73</strain>
    </source>
</reference>
<feature type="compositionally biased region" description="Basic residues" evidence="1">
    <location>
        <begin position="1"/>
        <end position="12"/>
    </location>
</feature>
<protein>
    <submittedName>
        <fullName evidence="2">Uncharacterized protein</fullName>
    </submittedName>
</protein>
<dbReference type="AlphaFoldDB" id="C4J4P1"/>
<organism evidence="2">
    <name type="scientific">Zea mays</name>
    <name type="common">Maize</name>
    <dbReference type="NCBI Taxonomy" id="4577"/>
    <lineage>
        <taxon>Eukaryota</taxon>
        <taxon>Viridiplantae</taxon>
        <taxon>Streptophyta</taxon>
        <taxon>Embryophyta</taxon>
        <taxon>Tracheophyta</taxon>
        <taxon>Spermatophyta</taxon>
        <taxon>Magnoliopsida</taxon>
        <taxon>Liliopsida</taxon>
        <taxon>Poales</taxon>
        <taxon>Poaceae</taxon>
        <taxon>PACMAD clade</taxon>
        <taxon>Panicoideae</taxon>
        <taxon>Andropogonodae</taxon>
        <taxon>Andropogoneae</taxon>
        <taxon>Tripsacinae</taxon>
        <taxon>Zea</taxon>
    </lineage>
</organism>
<feature type="region of interest" description="Disordered" evidence="1">
    <location>
        <begin position="1"/>
        <end position="24"/>
    </location>
</feature>
<proteinExistence type="evidence at transcript level"/>
<evidence type="ECO:0000256" key="1">
    <source>
        <dbReference type="SAM" id="MobiDB-lite"/>
    </source>
</evidence>
<evidence type="ECO:0000313" key="2">
    <source>
        <dbReference type="EMBL" id="ACR36141.1"/>
    </source>
</evidence>
<dbReference type="EMBL" id="BT085788">
    <property type="protein sequence ID" value="ACR36141.1"/>
    <property type="molecule type" value="mRNA"/>
</dbReference>
<reference evidence="2" key="1">
    <citation type="journal article" date="2009" name="PLoS Genet.">
        <title>Sequencing, mapping, and analysis of 27,455 maize full-length cDNAs.</title>
        <authorList>
            <person name="Soderlund C."/>
            <person name="Descour A."/>
            <person name="Kudrna D."/>
            <person name="Bomhoff M."/>
            <person name="Boyd L."/>
            <person name="Currie J."/>
            <person name="Angelova A."/>
            <person name="Collura K."/>
            <person name="Wissotski M."/>
            <person name="Ashley E."/>
            <person name="Morrow D."/>
            <person name="Fernandes J."/>
            <person name="Walbot V."/>
            <person name="Yu Y."/>
        </authorList>
    </citation>
    <scope>NUCLEOTIDE SEQUENCE</scope>
    <source>
        <strain evidence="2">B73</strain>
    </source>
</reference>
<accession>C4J4P1</accession>